<comment type="catalytic activity">
    <reaction evidence="3">
        <text>adenine + H2O + H(+) = hypoxanthine + NH4(+)</text>
        <dbReference type="Rhea" id="RHEA:23688"/>
        <dbReference type="ChEBI" id="CHEBI:15377"/>
        <dbReference type="ChEBI" id="CHEBI:15378"/>
        <dbReference type="ChEBI" id="CHEBI:16708"/>
        <dbReference type="ChEBI" id="CHEBI:17368"/>
        <dbReference type="ChEBI" id="CHEBI:28938"/>
        <dbReference type="EC" id="3.5.4.2"/>
    </reaction>
</comment>
<protein>
    <recommendedName>
        <fullName evidence="3">Adenine deaminase</fullName>
        <shortName evidence="3">Adenase</shortName>
        <shortName evidence="3">Adenine aminase</shortName>
        <ecNumber evidence="3">3.5.4.2</ecNumber>
    </recommendedName>
</protein>
<proteinExistence type="inferred from homology"/>
<dbReference type="Gene3D" id="3.20.20.140">
    <property type="entry name" value="Metal-dependent hydrolases"/>
    <property type="match status" value="1"/>
</dbReference>
<dbReference type="PANTHER" id="PTHR11113">
    <property type="entry name" value="N-ACETYLGLUCOSAMINE-6-PHOSPHATE DEACETYLASE"/>
    <property type="match status" value="1"/>
</dbReference>
<dbReference type="AlphaFoldDB" id="A0A1D8AUV6"/>
<reference evidence="6 7" key="1">
    <citation type="submission" date="2016-06" db="EMBL/GenBank/DDBJ databases">
        <title>Three novel species with peptidoglycan cell walls form the new genus Lacunisphaera gen. nov. in the family Opitutaceae of the verrucomicrobial subdivision 4.</title>
        <authorList>
            <person name="Rast P."/>
            <person name="Gloeckner I."/>
            <person name="Jogler M."/>
            <person name="Boedeker C."/>
            <person name="Jeske O."/>
            <person name="Wiegand S."/>
            <person name="Reinhardt R."/>
            <person name="Schumann P."/>
            <person name="Rohde M."/>
            <person name="Spring S."/>
            <person name="Gloeckner F.O."/>
            <person name="Jogler C."/>
        </authorList>
    </citation>
    <scope>NUCLEOTIDE SEQUENCE [LARGE SCALE GENOMIC DNA]</scope>
    <source>
        <strain evidence="6 7">IG16b</strain>
    </source>
</reference>
<dbReference type="Proteomes" id="UP000095228">
    <property type="component" value="Chromosome"/>
</dbReference>
<evidence type="ECO:0000259" key="5">
    <source>
        <dbReference type="Pfam" id="PF13382"/>
    </source>
</evidence>
<dbReference type="Pfam" id="PF13382">
    <property type="entry name" value="Adenine_deam_C"/>
    <property type="match status" value="1"/>
</dbReference>
<dbReference type="GO" id="GO:0006146">
    <property type="term" value="P:adenine catabolic process"/>
    <property type="evidence" value="ECO:0007669"/>
    <property type="project" value="InterPro"/>
</dbReference>
<name>A0A1D8AUV6_9BACT</name>
<keyword evidence="7" id="KW-1185">Reference proteome</keyword>
<evidence type="ECO:0000313" key="6">
    <source>
        <dbReference type="EMBL" id="AOS44679.1"/>
    </source>
</evidence>
<evidence type="ECO:0000256" key="3">
    <source>
        <dbReference type="HAMAP-Rule" id="MF_01518"/>
    </source>
</evidence>
<sequence>MVEWAGGRITRITEDPGVKAGGYIAPGFVDAHIHIESSLLPPAEFARWAVVHGTVATVSDPHEIANVLGGAGVDYMIRDGRRTPFKFNFGAPSCVPATTFETAGAALDAAAVAKLLARPEIKYLSEVMNFPGVLARDPALMAMIAAAQKHGKAVDGHAPGLRGEVAAQYAAAGITTDHECFTLPEALDKLACGMKILIREGSAARNFAALAPLVKTHPGAVMFCCDDLHPDLLMRRHLDEHVRRALRGGADRLDVLRCASVNPVEHYRLDVGLLRVGDPADFIVFEGWRDLRVRRTYLRGELVARDGRSLLPRQPSQQPNKFKAQVRTAGEFICRAPSPNAAKAGLLRPLRQASVGDAALHINVIEALNGQLVTRQRRERLRVMDGAVAADARRDLLKIAVVNRYAPRAPIAVGFICGFGLRAGALASSVAHDSHNIVAVGVDDASLCAAVNLVIRARGGLSVVGPRGRAVLPLPIAGLMAEGDGRVVARRYTALDAAAKRLGSRLDAPFMTLSFMALLVIPDLKLSDRGLFSATKWNFVPVAE</sequence>
<accession>A0A1D8AUV6</accession>
<gene>
    <name evidence="6" type="primary">adeC_2</name>
    <name evidence="3" type="synonym">ade</name>
    <name evidence="6" type="ORF">Verru16b_01746</name>
</gene>
<dbReference type="GO" id="GO:0000034">
    <property type="term" value="F:adenine deaminase activity"/>
    <property type="evidence" value="ECO:0007669"/>
    <property type="project" value="UniProtKB-UniRule"/>
</dbReference>
<evidence type="ECO:0000313" key="7">
    <source>
        <dbReference type="Proteomes" id="UP000095228"/>
    </source>
</evidence>
<evidence type="ECO:0000259" key="4">
    <source>
        <dbReference type="Pfam" id="PF01979"/>
    </source>
</evidence>
<dbReference type="EC" id="3.5.4.2" evidence="3"/>
<dbReference type="EMBL" id="CP016094">
    <property type="protein sequence ID" value="AOS44679.1"/>
    <property type="molecule type" value="Genomic_DNA"/>
</dbReference>
<dbReference type="InterPro" id="IPR026912">
    <property type="entry name" value="Adenine_deam_C"/>
</dbReference>
<keyword evidence="1 3" id="KW-0378">Hydrolase</keyword>
<dbReference type="NCBIfam" id="TIGR01178">
    <property type="entry name" value="ade"/>
    <property type="match status" value="1"/>
</dbReference>
<dbReference type="InterPro" id="IPR032466">
    <property type="entry name" value="Metal_Hydrolase"/>
</dbReference>
<keyword evidence="2 3" id="KW-0464">Manganese</keyword>
<comment type="similarity">
    <text evidence="3">Belongs to the metallo-dependent hydrolases superfamily. Adenine deaminase family.</text>
</comment>
<evidence type="ECO:0000256" key="1">
    <source>
        <dbReference type="ARBA" id="ARBA00022801"/>
    </source>
</evidence>
<evidence type="ECO:0000256" key="2">
    <source>
        <dbReference type="ARBA" id="ARBA00023211"/>
    </source>
</evidence>
<dbReference type="SUPFAM" id="SSF51556">
    <property type="entry name" value="Metallo-dependent hydrolases"/>
    <property type="match status" value="1"/>
</dbReference>
<dbReference type="InterPro" id="IPR006679">
    <property type="entry name" value="Adenine_deam"/>
</dbReference>
<dbReference type="Pfam" id="PF01979">
    <property type="entry name" value="Amidohydro_1"/>
    <property type="match status" value="1"/>
</dbReference>
<dbReference type="STRING" id="1838286.Verru16b_01746"/>
<dbReference type="HAMAP" id="MF_01518">
    <property type="entry name" value="Adenine_deamin"/>
    <property type="match status" value="1"/>
</dbReference>
<dbReference type="PATRIC" id="fig|1838286.3.peg.1758"/>
<organism evidence="6 7">
    <name type="scientific">Lacunisphaera limnophila</name>
    <dbReference type="NCBI Taxonomy" id="1838286"/>
    <lineage>
        <taxon>Bacteria</taxon>
        <taxon>Pseudomonadati</taxon>
        <taxon>Verrucomicrobiota</taxon>
        <taxon>Opitutia</taxon>
        <taxon>Opitutales</taxon>
        <taxon>Opitutaceae</taxon>
        <taxon>Lacunisphaera</taxon>
    </lineage>
</organism>
<dbReference type="InterPro" id="IPR006680">
    <property type="entry name" value="Amidohydro-rel"/>
</dbReference>
<dbReference type="PANTHER" id="PTHR11113:SF2">
    <property type="entry name" value="ADENINE DEAMINASE"/>
    <property type="match status" value="1"/>
</dbReference>
<feature type="domain" description="Amidohydrolase-related" evidence="4">
    <location>
        <begin position="23"/>
        <end position="303"/>
    </location>
</feature>
<feature type="domain" description="Adenine deaminase C-terminal" evidence="5">
    <location>
        <begin position="371"/>
        <end position="536"/>
    </location>
</feature>
<dbReference type="KEGG" id="obg:Verru16b_01746"/>
<comment type="cofactor">
    <cofactor evidence="3">
        <name>Mn(2+)</name>
        <dbReference type="ChEBI" id="CHEBI:29035"/>
    </cofactor>
</comment>